<gene>
    <name evidence="5" type="ORF">GLUCOINTEAF2_0200807</name>
    <name evidence="4" type="ORF">GLUCOINTEAF2_0200890</name>
</gene>
<dbReference type="RefSeq" id="WP_039736073.1">
    <property type="nucleotide sequence ID" value="NZ_JUFX02000203.1"/>
</dbReference>
<evidence type="ECO:0000313" key="6">
    <source>
        <dbReference type="Proteomes" id="UP000031553"/>
    </source>
</evidence>
<dbReference type="EMBL" id="JUFX02000203">
    <property type="protein sequence ID" value="KPH86387.1"/>
    <property type="molecule type" value="Genomic_DNA"/>
</dbReference>
<accession>A0A0C1UW86</accession>
<dbReference type="PROSITE" id="PS01036">
    <property type="entry name" value="HSP70_3"/>
    <property type="match status" value="1"/>
</dbReference>
<evidence type="ECO:0000256" key="3">
    <source>
        <dbReference type="ARBA" id="ARBA00022840"/>
    </source>
</evidence>
<dbReference type="EMBL" id="JUFX02000214">
    <property type="protein sequence ID" value="KPH86039.1"/>
    <property type="molecule type" value="Genomic_DNA"/>
</dbReference>
<dbReference type="AlphaFoldDB" id="A0A0C1UW86"/>
<dbReference type="PANTHER" id="PTHR42749:SF1">
    <property type="entry name" value="CELL SHAPE-DETERMINING PROTEIN MREB"/>
    <property type="match status" value="1"/>
</dbReference>
<dbReference type="Gene3D" id="3.30.420.40">
    <property type="match status" value="3"/>
</dbReference>
<dbReference type="OrthoDB" id="9807934at2"/>
<evidence type="ECO:0000256" key="2">
    <source>
        <dbReference type="ARBA" id="ARBA00022741"/>
    </source>
</evidence>
<dbReference type="InterPro" id="IPR018181">
    <property type="entry name" value="Heat_shock_70_CS"/>
</dbReference>
<dbReference type="Proteomes" id="UP000031553">
    <property type="component" value="Unassembled WGS sequence"/>
</dbReference>
<protein>
    <submittedName>
        <fullName evidence="5">Heat shock protein DnaK</fullName>
    </submittedName>
</protein>
<dbReference type="PANTHER" id="PTHR42749">
    <property type="entry name" value="CELL SHAPE-DETERMINING PROTEIN MREB"/>
    <property type="match status" value="1"/>
</dbReference>
<keyword evidence="3" id="KW-0067">ATP-binding</keyword>
<comment type="similarity">
    <text evidence="1">Belongs to the heat shock protein 70 family.</text>
</comment>
<dbReference type="InterPro" id="IPR043129">
    <property type="entry name" value="ATPase_NBD"/>
</dbReference>
<evidence type="ECO:0000256" key="1">
    <source>
        <dbReference type="ARBA" id="ARBA00007381"/>
    </source>
</evidence>
<dbReference type="InterPro" id="IPR042054">
    <property type="entry name" value="YegD-like"/>
</dbReference>
<keyword evidence="2" id="KW-0547">Nucleotide-binding</keyword>
<name>A0A0C1UW86_9PROT</name>
<keyword evidence="5" id="KW-0346">Stress response</keyword>
<dbReference type="GO" id="GO:0005524">
    <property type="term" value="F:ATP binding"/>
    <property type="evidence" value="ECO:0007669"/>
    <property type="project" value="UniProtKB-KW"/>
</dbReference>
<proteinExistence type="inferred from homology"/>
<organism evidence="5 6">
    <name type="scientific">Komagataeibacter intermedius AF2</name>
    <dbReference type="NCBI Taxonomy" id="1458464"/>
    <lineage>
        <taxon>Bacteria</taxon>
        <taxon>Pseudomonadati</taxon>
        <taxon>Pseudomonadota</taxon>
        <taxon>Alphaproteobacteria</taxon>
        <taxon>Acetobacterales</taxon>
        <taxon>Acetobacteraceae</taxon>
        <taxon>Komagataeibacter</taxon>
    </lineage>
</organism>
<evidence type="ECO:0000313" key="5">
    <source>
        <dbReference type="EMBL" id="KPH86387.1"/>
    </source>
</evidence>
<evidence type="ECO:0000313" key="4">
    <source>
        <dbReference type="EMBL" id="KPH86039.1"/>
    </source>
</evidence>
<sequence length="428" mass="46958">MSSIGSNRGVRLGIDFGTTNTVVVLLDAQGRPYPARFSFPHYPPAETCRTLLCLWREEGAPGRSALHEAIGAAAIDAYLEDPADSRLIMSMKSYLAQASFRQTRLMGQVMTLEMLIASFLTCLMRTLGIDPADVTATVGRPVHFAGERPDDALGEERLRDSFRAAGFRHVDVALEPEAAGWHFARRLDAPATVLVGDFGGGTSDFSILRFDPANLRHATPLGYAGVGIAGDQFDYRIIDNVIAPELGRHSTYRVMGGQPLPVPAEWYASLGRWHRLALMRTPQTLRDIADVACTASEPDRLHALMNIIDDQQGQALYRAVGAVKRDLSTADRAVLRYDHRDVHINREITRAEFEGWIAPDLKQFDDAVGLALERAQLPATAIDRVFLTGGTSFVPAVRDLFNRRFGAERVDTGNEFVSVAEGLALINA</sequence>
<comment type="caution">
    <text evidence="5">The sequence shown here is derived from an EMBL/GenBank/DDBJ whole genome shotgun (WGS) entry which is preliminary data.</text>
</comment>
<dbReference type="InterPro" id="IPR013126">
    <property type="entry name" value="Hsp_70_fam"/>
</dbReference>
<dbReference type="GO" id="GO:0140662">
    <property type="term" value="F:ATP-dependent protein folding chaperone"/>
    <property type="evidence" value="ECO:0007669"/>
    <property type="project" value="InterPro"/>
</dbReference>
<dbReference type="Gene3D" id="3.90.640.10">
    <property type="entry name" value="Actin, Chain A, domain 4"/>
    <property type="match status" value="2"/>
</dbReference>
<dbReference type="CDD" id="cd10231">
    <property type="entry name" value="ASKHA_NBD_HSP70_YegD-like"/>
    <property type="match status" value="1"/>
</dbReference>
<dbReference type="SUPFAM" id="SSF53067">
    <property type="entry name" value="Actin-like ATPase domain"/>
    <property type="match status" value="2"/>
</dbReference>
<dbReference type="Pfam" id="PF00012">
    <property type="entry name" value="HSP70"/>
    <property type="match status" value="1"/>
</dbReference>
<reference evidence="5 6" key="1">
    <citation type="submission" date="2015-07" db="EMBL/GenBank/DDBJ databases">
        <title>Draft Genome Sequence of Komagataeibacter intermedius Strain AF2, Isolated from Kombucha Tea.</title>
        <authorList>
            <person name="Santos R.A."/>
            <person name="Berretta A.A."/>
            <person name="Barud H.S."/>
            <person name="Ribeiro S.J."/>
            <person name="Gonzalez-Garcia L.N."/>
            <person name="Zucchi T.D."/>
            <person name="Goldman G.H."/>
            <person name="Riano-Pachon D.M."/>
        </authorList>
    </citation>
    <scope>NUCLEOTIDE SEQUENCE [LARGE SCALE GENOMIC DNA]</scope>
    <source>
        <strain evidence="5 6">AF2</strain>
    </source>
</reference>